<reference evidence="3" key="1">
    <citation type="journal article" date="2017" name="Plant J.">
        <title>The pomegranate (Punica granatum L.) genome and the genomics of punicalagin biosynthesis.</title>
        <authorList>
            <person name="Qin G."/>
            <person name="Xu C."/>
            <person name="Ming R."/>
            <person name="Tang H."/>
            <person name="Guyot R."/>
            <person name="Kramer E.M."/>
            <person name="Hu Y."/>
            <person name="Yi X."/>
            <person name="Qi Y."/>
            <person name="Xu X."/>
            <person name="Gao Z."/>
            <person name="Pan H."/>
            <person name="Jian J."/>
            <person name="Tian Y."/>
            <person name="Yue Z."/>
            <person name="Xu Y."/>
        </authorList>
    </citation>
    <scope>NUCLEOTIDE SEQUENCE [LARGE SCALE GENOMIC DNA]</scope>
    <source>
        <strain evidence="3">cv. Dabenzi</strain>
    </source>
</reference>
<name>A0A218WWH3_PUNGR</name>
<evidence type="ECO:0000313" key="3">
    <source>
        <dbReference type="Proteomes" id="UP000197138"/>
    </source>
</evidence>
<proteinExistence type="predicted"/>
<evidence type="ECO:0000313" key="2">
    <source>
        <dbReference type="EMBL" id="OWM76848.1"/>
    </source>
</evidence>
<feature type="compositionally biased region" description="Polar residues" evidence="1">
    <location>
        <begin position="77"/>
        <end position="92"/>
    </location>
</feature>
<feature type="region of interest" description="Disordered" evidence="1">
    <location>
        <begin position="64"/>
        <end position="105"/>
    </location>
</feature>
<protein>
    <submittedName>
        <fullName evidence="2">Uncharacterized protein</fullName>
    </submittedName>
</protein>
<gene>
    <name evidence="2" type="ORF">CDL15_Pgr015107</name>
</gene>
<organism evidence="2 3">
    <name type="scientific">Punica granatum</name>
    <name type="common">Pomegranate</name>
    <dbReference type="NCBI Taxonomy" id="22663"/>
    <lineage>
        <taxon>Eukaryota</taxon>
        <taxon>Viridiplantae</taxon>
        <taxon>Streptophyta</taxon>
        <taxon>Embryophyta</taxon>
        <taxon>Tracheophyta</taxon>
        <taxon>Spermatophyta</taxon>
        <taxon>Magnoliopsida</taxon>
        <taxon>eudicotyledons</taxon>
        <taxon>Gunneridae</taxon>
        <taxon>Pentapetalae</taxon>
        <taxon>rosids</taxon>
        <taxon>malvids</taxon>
        <taxon>Myrtales</taxon>
        <taxon>Lythraceae</taxon>
        <taxon>Punica</taxon>
    </lineage>
</organism>
<sequence length="191" mass="21999">MLVCRLEVIRGVCMASGNRFVVMLMLWNRRSQARNNARVHKSPRTLLEPFPYTLTREVSNDEIPPYEVEDKGDRANHSASAKLTSSELSNAPRQVRPSLRQRPANSYQLTTSRWDHTRPSTSRVRISRRRLLLEPQETVGDDDCTRRPPWATSTMKTGAFPFNVRIETTSDIIHRDSLVEVRTEVTIAFYT</sequence>
<dbReference type="AlphaFoldDB" id="A0A218WWH3"/>
<accession>A0A218WWH3</accession>
<comment type="caution">
    <text evidence="2">The sequence shown here is derived from an EMBL/GenBank/DDBJ whole genome shotgun (WGS) entry which is preliminary data.</text>
</comment>
<evidence type="ECO:0000256" key="1">
    <source>
        <dbReference type="SAM" id="MobiDB-lite"/>
    </source>
</evidence>
<dbReference type="Proteomes" id="UP000197138">
    <property type="component" value="Unassembled WGS sequence"/>
</dbReference>
<dbReference type="EMBL" id="MTKT01002956">
    <property type="protein sequence ID" value="OWM76848.1"/>
    <property type="molecule type" value="Genomic_DNA"/>
</dbReference>